<name>W4GS04_APHAT</name>
<reference evidence="1" key="1">
    <citation type="submission" date="2013-12" db="EMBL/GenBank/DDBJ databases">
        <title>The Genome Sequence of Aphanomyces astaci APO3.</title>
        <authorList>
            <consortium name="The Broad Institute Genomics Platform"/>
            <person name="Russ C."/>
            <person name="Tyler B."/>
            <person name="van West P."/>
            <person name="Dieguez-Uribeondo J."/>
            <person name="Young S.K."/>
            <person name="Zeng Q."/>
            <person name="Gargeya S."/>
            <person name="Fitzgerald M."/>
            <person name="Abouelleil A."/>
            <person name="Alvarado L."/>
            <person name="Chapman S.B."/>
            <person name="Gainer-Dewar J."/>
            <person name="Goldberg J."/>
            <person name="Griggs A."/>
            <person name="Gujja S."/>
            <person name="Hansen M."/>
            <person name="Howarth C."/>
            <person name="Imamovic A."/>
            <person name="Ireland A."/>
            <person name="Larimer J."/>
            <person name="McCowan C."/>
            <person name="Murphy C."/>
            <person name="Pearson M."/>
            <person name="Poon T.W."/>
            <person name="Priest M."/>
            <person name="Roberts A."/>
            <person name="Saif S."/>
            <person name="Shea T."/>
            <person name="Sykes S."/>
            <person name="Wortman J."/>
            <person name="Nusbaum C."/>
            <person name="Birren B."/>
        </authorList>
    </citation>
    <scope>NUCLEOTIDE SEQUENCE [LARGE SCALE GENOMIC DNA]</scope>
    <source>
        <strain evidence="1">APO3</strain>
    </source>
</reference>
<sequence>MTRDSTEATSEEERVRKRVYFRERKRILRIKQIADRQDLEGTIMELTERLQMLQLRSRALRTPPTPLSYLQWKDVAAAIQEGRNESIADHRKLNQLVFVSKSTIESMKRWVESSFAPVAASLDPHRESWRHSTLLAPAETRNLGKEWIVLQLYHNTAAMLAKFDFPPHPTDLHDATFEFEAEQHVQYQRRWQTGFPQDMATMLRVFRDHFPSICLLDELYPVSTSQTIREPNTWTQLHQLETHHHHRQEWVNALTGQFVSDDRCVLVARQIQQDDSITLPINHPQRNMLYWLELIPDGGGGCRMRSLFVMSHRLNNDRSFVSFDEEARDGWGCDLQGVPVGQREAVFRRHGAARAKVLQAELERRLQNHIHAVVAAAIRET</sequence>
<proteinExistence type="predicted"/>
<organism evidence="1">
    <name type="scientific">Aphanomyces astaci</name>
    <name type="common">Crayfish plague agent</name>
    <dbReference type="NCBI Taxonomy" id="112090"/>
    <lineage>
        <taxon>Eukaryota</taxon>
        <taxon>Sar</taxon>
        <taxon>Stramenopiles</taxon>
        <taxon>Oomycota</taxon>
        <taxon>Saprolegniomycetes</taxon>
        <taxon>Saprolegniales</taxon>
        <taxon>Verrucalvaceae</taxon>
        <taxon>Aphanomyces</taxon>
    </lineage>
</organism>
<dbReference type="AlphaFoldDB" id="W4GS04"/>
<dbReference type="RefSeq" id="XP_009828146.1">
    <property type="nucleotide sequence ID" value="XM_009829844.1"/>
</dbReference>
<gene>
    <name evidence="1" type="ORF">H257_05103</name>
</gene>
<protein>
    <submittedName>
        <fullName evidence="1">Uncharacterized protein</fullName>
    </submittedName>
</protein>
<dbReference type="GeneID" id="20807099"/>
<accession>W4GS04</accession>
<evidence type="ECO:0000313" key="1">
    <source>
        <dbReference type="EMBL" id="ETV82477.1"/>
    </source>
</evidence>
<dbReference type="OrthoDB" id="10468130at2759"/>
<dbReference type="EMBL" id="KI913122">
    <property type="protein sequence ID" value="ETV82477.1"/>
    <property type="molecule type" value="Genomic_DNA"/>
</dbReference>
<dbReference type="VEuPathDB" id="FungiDB:H257_05103"/>